<evidence type="ECO:0000313" key="5">
    <source>
        <dbReference type="EMBL" id="GBH30931.1"/>
    </source>
</evidence>
<feature type="domain" description="Asparagine synthetase" evidence="4">
    <location>
        <begin position="217"/>
        <end position="577"/>
    </location>
</feature>
<comment type="catalytic activity">
    <reaction evidence="3">
        <text>L-aspartate + L-glutamine + ATP + H2O = L-asparagine + L-glutamate + AMP + diphosphate + H(+)</text>
        <dbReference type="Rhea" id="RHEA:12228"/>
        <dbReference type="ChEBI" id="CHEBI:15377"/>
        <dbReference type="ChEBI" id="CHEBI:15378"/>
        <dbReference type="ChEBI" id="CHEBI:29985"/>
        <dbReference type="ChEBI" id="CHEBI:29991"/>
        <dbReference type="ChEBI" id="CHEBI:30616"/>
        <dbReference type="ChEBI" id="CHEBI:33019"/>
        <dbReference type="ChEBI" id="CHEBI:58048"/>
        <dbReference type="ChEBI" id="CHEBI:58359"/>
        <dbReference type="ChEBI" id="CHEBI:456215"/>
        <dbReference type="EC" id="6.3.5.4"/>
    </reaction>
</comment>
<comment type="caution">
    <text evidence="5">The sequence shown here is derived from an EMBL/GenBank/DDBJ whole genome shotgun (WGS) entry which is preliminary data.</text>
</comment>
<evidence type="ECO:0000256" key="3">
    <source>
        <dbReference type="ARBA" id="ARBA00048741"/>
    </source>
</evidence>
<gene>
    <name evidence="5" type="ORF">MBESOW_P2187</name>
</gene>
<evidence type="ECO:0000256" key="2">
    <source>
        <dbReference type="ARBA" id="ARBA00012737"/>
    </source>
</evidence>
<name>A0A401J2R2_SPHXE</name>
<dbReference type="Proteomes" id="UP000290975">
    <property type="component" value="Unassembled WGS sequence"/>
</dbReference>
<comment type="pathway">
    <text evidence="1">Amino-acid biosynthesis; L-asparagine biosynthesis; L-asparagine from L-aspartate (L-Gln route): step 1/1.</text>
</comment>
<dbReference type="Pfam" id="PF00733">
    <property type="entry name" value="Asn_synthase"/>
    <property type="match status" value="1"/>
</dbReference>
<dbReference type="EMBL" id="BBQY01000008">
    <property type="protein sequence ID" value="GBH30931.1"/>
    <property type="molecule type" value="Genomic_DNA"/>
</dbReference>
<evidence type="ECO:0000259" key="4">
    <source>
        <dbReference type="Pfam" id="PF00733"/>
    </source>
</evidence>
<dbReference type="AlphaFoldDB" id="A0A401J2R2"/>
<accession>A0A401J2R2</accession>
<dbReference type="InterPro" id="IPR001962">
    <property type="entry name" value="Asn_synthase"/>
</dbReference>
<dbReference type="InterPro" id="IPR014729">
    <property type="entry name" value="Rossmann-like_a/b/a_fold"/>
</dbReference>
<keyword evidence="6" id="KW-1185">Reference proteome</keyword>
<evidence type="ECO:0000313" key="6">
    <source>
        <dbReference type="Proteomes" id="UP000290975"/>
    </source>
</evidence>
<dbReference type="GO" id="GO:0004066">
    <property type="term" value="F:asparagine synthase (glutamine-hydrolyzing) activity"/>
    <property type="evidence" value="ECO:0007669"/>
    <property type="project" value="UniProtKB-EC"/>
</dbReference>
<dbReference type="EC" id="6.3.5.4" evidence="2"/>
<dbReference type="Gene3D" id="3.40.50.620">
    <property type="entry name" value="HUPs"/>
    <property type="match status" value="1"/>
</dbReference>
<dbReference type="PANTHER" id="PTHR43284">
    <property type="entry name" value="ASPARAGINE SYNTHETASE (GLUTAMINE-HYDROLYZING)"/>
    <property type="match status" value="1"/>
</dbReference>
<protein>
    <recommendedName>
        <fullName evidence="2">asparagine synthase (glutamine-hydrolyzing)</fullName>
        <ecNumber evidence="2">6.3.5.4</ecNumber>
    </recommendedName>
</protein>
<dbReference type="InterPro" id="IPR029055">
    <property type="entry name" value="Ntn_hydrolases_N"/>
</dbReference>
<dbReference type="GO" id="GO:0006529">
    <property type="term" value="P:asparagine biosynthetic process"/>
    <property type="evidence" value="ECO:0007669"/>
    <property type="project" value="InterPro"/>
</dbReference>
<dbReference type="InterPro" id="IPR051786">
    <property type="entry name" value="ASN_synthetase/amidase"/>
</dbReference>
<dbReference type="SUPFAM" id="SSF56235">
    <property type="entry name" value="N-terminal nucleophile aminohydrolases (Ntn hydrolases)"/>
    <property type="match status" value="1"/>
</dbReference>
<evidence type="ECO:0000256" key="1">
    <source>
        <dbReference type="ARBA" id="ARBA00005187"/>
    </source>
</evidence>
<sequence length="582" mass="63403">MLRQFLIFSSSAQVALDGLIQRAQSATGLRHAIQQQGLAILARSIEDVLTIPGGGGYILGTLFEKYGPARRIAPDDALAIESLAQSDPIGSLRDRFWGGYVALLADGGGFTMMRDPSGAMPGYIIPVSGGWAAASDISLFVSAGLLKPTIAWDEIPRYLAAKDLPAATTAIQLVREILPGTYERLTEGQSSATSFWSPWDHISPVERPGAAAMEERLKRTVDHCVASWASTTGSALLTLSGGLDSSIVASALGTSKRPFSCVTISAGDGLGNERDYAHAMASAVGASLIEEDYDLADIDLSVSSARHFPKPIGLIHETAFHAAAMRVAGVAETDAIYTGSGGDNVFYNSNSLRPLLDCMRARGLGTDALRTLRDIAGKLEISAWTVLWQVVRQYRQLKRPYAWQYNLQFMTREARQDIMSRPLSHPWLEEQDGSRAGKVGHVAFLLRIQNHIEGYLRAFDMPLINPLISQPIVELALAIPGWHMVEGGRDRAVARKAYHDVLPPIIRDRRRKGSPSSFAIALLRSKRKDIRDRLMDGELVARGMVDADTLAAALVSDSGLELSYMRLSALLDMEAWIEHWRG</sequence>
<dbReference type="PANTHER" id="PTHR43284:SF1">
    <property type="entry name" value="ASPARAGINE SYNTHETASE"/>
    <property type="match status" value="1"/>
</dbReference>
<proteinExistence type="predicted"/>
<organism evidence="5 6">
    <name type="scientific">Sphingobium xenophagum</name>
    <dbReference type="NCBI Taxonomy" id="121428"/>
    <lineage>
        <taxon>Bacteria</taxon>
        <taxon>Pseudomonadati</taxon>
        <taxon>Pseudomonadota</taxon>
        <taxon>Alphaproteobacteria</taxon>
        <taxon>Sphingomonadales</taxon>
        <taxon>Sphingomonadaceae</taxon>
        <taxon>Sphingobium</taxon>
    </lineage>
</organism>
<reference evidence="5 6" key="1">
    <citation type="submission" date="2014-12" db="EMBL/GenBank/DDBJ databases">
        <title>Whole genome sequencing of Sphingobium xenophagum OW59.</title>
        <authorList>
            <person name="Ohta Y."/>
            <person name="Nishi S."/>
            <person name="Hatada Y."/>
        </authorList>
    </citation>
    <scope>NUCLEOTIDE SEQUENCE [LARGE SCALE GENOMIC DNA]</scope>
    <source>
        <strain evidence="5 6">OW59</strain>
    </source>
</reference>
<dbReference type="SUPFAM" id="SSF52402">
    <property type="entry name" value="Adenine nucleotide alpha hydrolases-like"/>
    <property type="match status" value="1"/>
</dbReference>
<dbReference type="Gene3D" id="3.60.20.10">
    <property type="entry name" value="Glutamine Phosphoribosylpyrophosphate, subunit 1, domain 1"/>
    <property type="match status" value="1"/>
</dbReference>
<dbReference type="RefSeq" id="WP_130752828.1">
    <property type="nucleotide sequence ID" value="NZ_BBQY01000008.1"/>
</dbReference>